<reference evidence="3" key="2">
    <citation type="journal article" date="2023" name="IMA Fungus">
        <title>Comparative genomic study of the Penicillium genus elucidates a diverse pangenome and 15 lateral gene transfer events.</title>
        <authorList>
            <person name="Petersen C."/>
            <person name="Sorensen T."/>
            <person name="Nielsen M.R."/>
            <person name="Sondergaard T.E."/>
            <person name="Sorensen J.L."/>
            <person name="Fitzpatrick D.A."/>
            <person name="Frisvad J.C."/>
            <person name="Nielsen K.L."/>
        </authorList>
    </citation>
    <scope>NUCLEOTIDE SEQUENCE</scope>
    <source>
        <strain evidence="3">IBT 30069</strain>
    </source>
</reference>
<dbReference type="InterPro" id="IPR020471">
    <property type="entry name" value="AKR"/>
</dbReference>
<dbReference type="GO" id="GO:0005829">
    <property type="term" value="C:cytosol"/>
    <property type="evidence" value="ECO:0007669"/>
    <property type="project" value="TreeGrafter"/>
</dbReference>
<name>A0A9W9FXP6_9EURO</name>
<evidence type="ECO:0000313" key="3">
    <source>
        <dbReference type="EMBL" id="KAJ5107467.1"/>
    </source>
</evidence>
<sequence length="371" mass="41246">MSVHRTPTPLSQLLPPLILGGAGFSHQVFRNPNSGQALEVLKRAFELGIRAIDTSAYYHPSEILLGEALSHPDITNFYSRDQYFLMTKAGRISSDKFDYSPAWIRHSVLRSLQRLRTSYLDVVFCHDVEFVPEHEVLQAVGVLIDMVHEGHIRYIGVSGYRIDILTRLASRVQKAYNRPLDIVQNWAQLTLQNDRLAYSLSDFQKSGVSCVCSSSPLAIGLLRENGVPVGDLGDFHPAPSGLREAAQAAAEYVTSRGESLASLALRYAIRRAQEKSSEDFRVTTIMGITSVAELEENLKSARKVLQPAEQSNSWGWTCNGKGSDSNASDIDQEIHICAKVQDILGKWQNYSFPSPGDSWDVANKRPVQTKL</sequence>
<evidence type="ECO:0000259" key="2">
    <source>
        <dbReference type="Pfam" id="PF00248"/>
    </source>
</evidence>
<organism evidence="3 4">
    <name type="scientific">Penicillium angulare</name>
    <dbReference type="NCBI Taxonomy" id="116970"/>
    <lineage>
        <taxon>Eukaryota</taxon>
        <taxon>Fungi</taxon>
        <taxon>Dikarya</taxon>
        <taxon>Ascomycota</taxon>
        <taxon>Pezizomycotina</taxon>
        <taxon>Eurotiomycetes</taxon>
        <taxon>Eurotiomycetidae</taxon>
        <taxon>Eurotiales</taxon>
        <taxon>Aspergillaceae</taxon>
        <taxon>Penicillium</taxon>
    </lineage>
</organism>
<gene>
    <name evidence="3" type="ORF">N7456_004142</name>
</gene>
<feature type="domain" description="NADP-dependent oxidoreductase" evidence="2">
    <location>
        <begin position="16"/>
        <end position="308"/>
    </location>
</feature>
<accession>A0A9W9FXP6</accession>
<dbReference type="Proteomes" id="UP001149165">
    <property type="component" value="Unassembled WGS sequence"/>
</dbReference>
<dbReference type="AlphaFoldDB" id="A0A9W9FXP6"/>
<dbReference type="GO" id="GO:0045290">
    <property type="term" value="F:D-arabinose 1-dehydrogenase [NAD(P)+] activity"/>
    <property type="evidence" value="ECO:0007669"/>
    <property type="project" value="TreeGrafter"/>
</dbReference>
<dbReference type="SUPFAM" id="SSF51430">
    <property type="entry name" value="NAD(P)-linked oxidoreductase"/>
    <property type="match status" value="1"/>
</dbReference>
<dbReference type="InterPro" id="IPR036812">
    <property type="entry name" value="NAD(P)_OxRdtase_dom_sf"/>
</dbReference>
<keyword evidence="4" id="KW-1185">Reference proteome</keyword>
<dbReference type="EMBL" id="JAPQKH010000003">
    <property type="protein sequence ID" value="KAJ5107467.1"/>
    <property type="molecule type" value="Genomic_DNA"/>
</dbReference>
<dbReference type="InterPro" id="IPR023210">
    <property type="entry name" value="NADP_OxRdtase_dom"/>
</dbReference>
<evidence type="ECO:0000313" key="4">
    <source>
        <dbReference type="Proteomes" id="UP001149165"/>
    </source>
</evidence>
<reference evidence="3" key="1">
    <citation type="submission" date="2022-11" db="EMBL/GenBank/DDBJ databases">
        <authorList>
            <person name="Petersen C."/>
        </authorList>
    </citation>
    <scope>NUCLEOTIDE SEQUENCE</scope>
    <source>
        <strain evidence="3">IBT 30069</strain>
    </source>
</reference>
<comment type="caution">
    <text evidence="3">The sequence shown here is derived from an EMBL/GenBank/DDBJ whole genome shotgun (WGS) entry which is preliminary data.</text>
</comment>
<evidence type="ECO:0000256" key="1">
    <source>
        <dbReference type="ARBA" id="ARBA00023002"/>
    </source>
</evidence>
<dbReference type="Gene3D" id="3.20.20.100">
    <property type="entry name" value="NADP-dependent oxidoreductase domain"/>
    <property type="match status" value="1"/>
</dbReference>
<dbReference type="PANTHER" id="PTHR42686">
    <property type="entry name" value="GH17980P-RELATED"/>
    <property type="match status" value="1"/>
</dbReference>
<dbReference type="PANTHER" id="PTHR42686:SF1">
    <property type="entry name" value="GH17980P-RELATED"/>
    <property type="match status" value="1"/>
</dbReference>
<protein>
    <recommendedName>
        <fullName evidence="2">NADP-dependent oxidoreductase domain-containing protein</fullName>
    </recommendedName>
</protein>
<dbReference type="GO" id="GO:0070485">
    <property type="term" value="P:dehydro-D-arabinono-1,4-lactone biosynthetic process"/>
    <property type="evidence" value="ECO:0007669"/>
    <property type="project" value="TreeGrafter"/>
</dbReference>
<dbReference type="OrthoDB" id="5286008at2759"/>
<proteinExistence type="predicted"/>
<dbReference type="Pfam" id="PF00248">
    <property type="entry name" value="Aldo_ket_red"/>
    <property type="match status" value="1"/>
</dbReference>
<keyword evidence="1" id="KW-0560">Oxidoreductase</keyword>